<organism evidence="3">
    <name type="scientific">marine metagenome</name>
    <dbReference type="NCBI Taxonomy" id="408172"/>
    <lineage>
        <taxon>unclassified sequences</taxon>
        <taxon>metagenomes</taxon>
        <taxon>ecological metagenomes</taxon>
    </lineage>
</organism>
<evidence type="ECO:0000256" key="1">
    <source>
        <dbReference type="ARBA" id="ARBA00023157"/>
    </source>
</evidence>
<name>A0A382VJ88_9ZZZZ</name>
<dbReference type="InterPro" id="IPR014784">
    <property type="entry name" value="Cu2_ascorb_mOase-like_C"/>
</dbReference>
<feature type="non-terminal residue" evidence="3">
    <location>
        <position position="1"/>
    </location>
</feature>
<feature type="region of interest" description="Disordered" evidence="2">
    <location>
        <begin position="134"/>
        <end position="167"/>
    </location>
</feature>
<sequence length="167" mass="18769">AINTEFQIPAGVTKYQVKASWTAKEDVYAITVSPHMHLIGTDMKVDAIFPNGRQQGMIWIKDWDFNWQDSYQYKIPIFMPAGTVVKAVGHFDNSASNPLNPNDPPKPIGWGEKTTDEMFIAFLGVIKAKDFTPKTTSTQHSSGFGRITTSPDNNDSTRPKNLKWKHL</sequence>
<dbReference type="AlphaFoldDB" id="A0A382VJ88"/>
<evidence type="ECO:0000256" key="2">
    <source>
        <dbReference type="SAM" id="MobiDB-lite"/>
    </source>
</evidence>
<feature type="compositionally biased region" description="Polar residues" evidence="2">
    <location>
        <begin position="134"/>
        <end position="156"/>
    </location>
</feature>
<dbReference type="EMBL" id="UINC01152402">
    <property type="protein sequence ID" value="SVD46567.1"/>
    <property type="molecule type" value="Genomic_DNA"/>
</dbReference>
<accession>A0A382VJ88</accession>
<dbReference type="Gene3D" id="2.60.120.230">
    <property type="match status" value="1"/>
</dbReference>
<keyword evidence="1" id="KW-1015">Disulfide bond</keyword>
<gene>
    <name evidence="3" type="ORF">METZ01_LOCUS399421</name>
</gene>
<dbReference type="SUPFAM" id="SSF49742">
    <property type="entry name" value="PHM/PNGase F"/>
    <property type="match status" value="1"/>
</dbReference>
<proteinExistence type="predicted"/>
<reference evidence="3" key="1">
    <citation type="submission" date="2018-05" db="EMBL/GenBank/DDBJ databases">
        <authorList>
            <person name="Lanie J.A."/>
            <person name="Ng W.-L."/>
            <person name="Kazmierczak K.M."/>
            <person name="Andrzejewski T.M."/>
            <person name="Davidsen T.M."/>
            <person name="Wayne K.J."/>
            <person name="Tettelin H."/>
            <person name="Glass J.I."/>
            <person name="Rusch D."/>
            <person name="Podicherti R."/>
            <person name="Tsui H.-C.T."/>
            <person name="Winkler M.E."/>
        </authorList>
    </citation>
    <scope>NUCLEOTIDE SEQUENCE</scope>
</reference>
<evidence type="ECO:0000313" key="3">
    <source>
        <dbReference type="EMBL" id="SVD46567.1"/>
    </source>
</evidence>
<evidence type="ECO:0008006" key="4">
    <source>
        <dbReference type="Google" id="ProtNLM"/>
    </source>
</evidence>
<dbReference type="GO" id="GO:0016715">
    <property type="term" value="F:oxidoreductase activity, acting on paired donors, with incorporation or reduction of molecular oxygen, reduced ascorbate as one donor, and incorporation of one atom of oxygen"/>
    <property type="evidence" value="ECO:0007669"/>
    <property type="project" value="InterPro"/>
</dbReference>
<dbReference type="InterPro" id="IPR008977">
    <property type="entry name" value="PHM/PNGase_F_dom_sf"/>
</dbReference>
<protein>
    <recommendedName>
        <fullName evidence="4">Copper type II ascorbate-dependent monooxygenase C-terminal domain-containing protein</fullName>
    </recommendedName>
</protein>